<evidence type="ECO:0000259" key="1">
    <source>
        <dbReference type="PROSITE" id="PS50280"/>
    </source>
</evidence>
<comment type="caution">
    <text evidence="2">The sequence shown here is derived from an EMBL/GenBank/DDBJ whole genome shotgun (WGS) entry which is preliminary data.</text>
</comment>
<dbReference type="PANTHER" id="PTHR13271">
    <property type="entry name" value="UNCHARACTERIZED PUTATIVE METHYLTRANSFERASE"/>
    <property type="match status" value="1"/>
</dbReference>
<organism evidence="2 3">
    <name type="scientific">Cyclotella atomus</name>
    <dbReference type="NCBI Taxonomy" id="382360"/>
    <lineage>
        <taxon>Eukaryota</taxon>
        <taxon>Sar</taxon>
        <taxon>Stramenopiles</taxon>
        <taxon>Ochrophyta</taxon>
        <taxon>Bacillariophyta</taxon>
        <taxon>Coscinodiscophyceae</taxon>
        <taxon>Thalassiosirophycidae</taxon>
        <taxon>Stephanodiscales</taxon>
        <taxon>Stephanodiscaceae</taxon>
        <taxon>Cyclotella</taxon>
    </lineage>
</organism>
<dbReference type="CDD" id="cd10527">
    <property type="entry name" value="SET_LSMT"/>
    <property type="match status" value="1"/>
</dbReference>
<keyword evidence="3" id="KW-1185">Reference proteome</keyword>
<evidence type="ECO:0000313" key="2">
    <source>
        <dbReference type="EMBL" id="KAL3775215.1"/>
    </source>
</evidence>
<dbReference type="InterPro" id="IPR001214">
    <property type="entry name" value="SET_dom"/>
</dbReference>
<protein>
    <recommendedName>
        <fullName evidence="1">SET domain-containing protein</fullName>
    </recommendedName>
</protein>
<sequence length="322" mass="36435">MKLPLAYIASSLLSSTKDLAFNSWCAEVGIVCPNAEVRTTPASVAGRGVFTTSDVSEGDVVLSIPYYCALTQENGRQYFPDLGSKLNSCRKKTQSPIRRLWNQIIGKNDNPLVDDDFWQAELTAYAIEAIETNHPWAEWISQWFREDPYQQLVNTATWKFDSEVLNGTLDDFSSMAPDISKYKVNAAVGIRLAELYKYAKNYQNKVPFSESTYALLTSRAIGISDGITACLPMHDMINHNFNPNVVMQFNEGFFEFVALRDIPKDSELFLSYMDITDDEGQWDEDKATWMLVQWGIPTSPCDVEVISTQHDDEVTVRENIVQ</sequence>
<dbReference type="PANTHER" id="PTHR13271:SF34">
    <property type="entry name" value="N-LYSINE METHYLTRANSFERASE SETD6"/>
    <property type="match status" value="1"/>
</dbReference>
<dbReference type="AlphaFoldDB" id="A0ABD3NN78"/>
<dbReference type="EMBL" id="JALLPJ020001163">
    <property type="protein sequence ID" value="KAL3775215.1"/>
    <property type="molecule type" value="Genomic_DNA"/>
</dbReference>
<dbReference type="InterPro" id="IPR050600">
    <property type="entry name" value="SETD3_SETD6_MTase"/>
</dbReference>
<dbReference type="Gene3D" id="3.90.1410.10">
    <property type="entry name" value="set domain protein methyltransferase, domain 1"/>
    <property type="match status" value="1"/>
</dbReference>
<dbReference type="PROSITE" id="PS50280">
    <property type="entry name" value="SET"/>
    <property type="match status" value="1"/>
</dbReference>
<gene>
    <name evidence="2" type="ORF">ACHAWO_007887</name>
</gene>
<proteinExistence type="predicted"/>
<dbReference type="SMART" id="SM00317">
    <property type="entry name" value="SET"/>
    <property type="match status" value="1"/>
</dbReference>
<dbReference type="Pfam" id="PF00856">
    <property type="entry name" value="SET"/>
    <property type="match status" value="1"/>
</dbReference>
<accession>A0ABD3NN78</accession>
<dbReference type="InterPro" id="IPR046341">
    <property type="entry name" value="SET_dom_sf"/>
</dbReference>
<reference evidence="2 3" key="1">
    <citation type="submission" date="2024-10" db="EMBL/GenBank/DDBJ databases">
        <title>Updated reference genomes for cyclostephanoid diatoms.</title>
        <authorList>
            <person name="Roberts W.R."/>
            <person name="Alverson A.J."/>
        </authorList>
    </citation>
    <scope>NUCLEOTIDE SEQUENCE [LARGE SCALE GENOMIC DNA]</scope>
    <source>
        <strain evidence="2 3">AJA010-31</strain>
    </source>
</reference>
<dbReference type="Proteomes" id="UP001530400">
    <property type="component" value="Unassembled WGS sequence"/>
</dbReference>
<evidence type="ECO:0000313" key="3">
    <source>
        <dbReference type="Proteomes" id="UP001530400"/>
    </source>
</evidence>
<dbReference type="SUPFAM" id="SSF82199">
    <property type="entry name" value="SET domain"/>
    <property type="match status" value="1"/>
</dbReference>
<name>A0ABD3NN78_9STRA</name>
<feature type="domain" description="SET" evidence="1">
    <location>
        <begin position="33"/>
        <end position="273"/>
    </location>
</feature>